<keyword evidence="4" id="KW-0802">TPR repeat</keyword>
<dbReference type="PRINTS" id="PR00380">
    <property type="entry name" value="KINESINHEAVY"/>
</dbReference>
<dbReference type="SMART" id="SM00129">
    <property type="entry name" value="KISc"/>
    <property type="match status" value="1"/>
</dbReference>
<dbReference type="PROSITE" id="PS50067">
    <property type="entry name" value="KINESIN_MOTOR_2"/>
    <property type="match status" value="1"/>
</dbReference>
<evidence type="ECO:0000313" key="8">
    <source>
        <dbReference type="EMBL" id="KAH8096893.1"/>
    </source>
</evidence>
<feature type="region of interest" description="Disordered" evidence="6">
    <location>
        <begin position="343"/>
        <end position="402"/>
    </location>
</feature>
<dbReference type="EMBL" id="JAEVFJ010000022">
    <property type="protein sequence ID" value="KAH8096893.1"/>
    <property type="molecule type" value="Genomic_DNA"/>
</dbReference>
<protein>
    <recommendedName>
        <fullName evidence="5">Kinesin-like protein</fullName>
    </recommendedName>
</protein>
<sequence>MSTRQVKILARIRPLIDGEFADDGLRIERDSGKSFIIAKNPKIPTQVFSFPFTSCYGPESTQEEIFMDEVDPMLDIVYSGITVTIFAYGVTSSGKTHTMQGTKAQPGIIPRAVEAMFSRRTEDTELSVSYMEIYKDEVYDLLVERETASKLSVRENQHGKVFVANQLSIPIDSESDFNELYAEAIKRRSVASTNLNRASSRSHAVLTLNVKTQVNGAVTFGKLNLVDLAGSENNKLTGNDVSRMAESSAINKSLSVLGQVVHALNTGASRIPYRNSKLTRILQDALGGNSLGLLICNIAPTLKHRQDTINTLNFASRAKNIENKPVVNQRDPQTNTVVAVAPRLPTGPSLPSIPAPKAHAGPRPSIGLKQPSRVPRPSSVAGSGPLLRDIPERREPPLLTEQDIDARIAKAVEAEVARRLAEHERQQAERVRDAELLAQQGEASHRSSLAPAFNDQPPPTEAGSRSAGDDELRQRLQDLEDKLESGNAETRMVSDLSPVSRKKAGRAYVALARAQSEKNNLTLALELYRKAESYVPDNIKLKERIIEIEWAVKNGKAFNPSPKKPKKKGAKKNKKASWKASAGEAFVPAGPEAENEQENVGSPLRRSQKRGAGELQDHEAFATPILKRSRIEEEAEVEED</sequence>
<comment type="caution">
    <text evidence="8">The sequence shown here is derived from an EMBL/GenBank/DDBJ whole genome shotgun (WGS) entry which is preliminary data.</text>
</comment>
<reference evidence="8" key="1">
    <citation type="journal article" date="2021" name="New Phytol.">
        <title>Evolutionary innovations through gain and loss of genes in the ectomycorrhizal Boletales.</title>
        <authorList>
            <person name="Wu G."/>
            <person name="Miyauchi S."/>
            <person name="Morin E."/>
            <person name="Kuo A."/>
            <person name="Drula E."/>
            <person name="Varga T."/>
            <person name="Kohler A."/>
            <person name="Feng B."/>
            <person name="Cao Y."/>
            <person name="Lipzen A."/>
            <person name="Daum C."/>
            <person name="Hundley H."/>
            <person name="Pangilinan J."/>
            <person name="Johnson J."/>
            <person name="Barry K."/>
            <person name="LaButti K."/>
            <person name="Ng V."/>
            <person name="Ahrendt S."/>
            <person name="Min B."/>
            <person name="Choi I.G."/>
            <person name="Park H."/>
            <person name="Plett J.M."/>
            <person name="Magnuson J."/>
            <person name="Spatafora J.W."/>
            <person name="Nagy L.G."/>
            <person name="Henrissat B."/>
            <person name="Grigoriev I.V."/>
            <person name="Yang Z.L."/>
            <person name="Xu J."/>
            <person name="Martin F.M."/>
        </authorList>
    </citation>
    <scope>NUCLEOTIDE SEQUENCE</scope>
    <source>
        <strain evidence="8">KKN 215</strain>
    </source>
</reference>
<evidence type="ECO:0000256" key="1">
    <source>
        <dbReference type="ARBA" id="ARBA00022741"/>
    </source>
</evidence>
<keyword evidence="1 3" id="KW-0547">Nucleotide-binding</keyword>
<dbReference type="InterPro" id="IPR019821">
    <property type="entry name" value="Kinesin_motor_CS"/>
</dbReference>
<dbReference type="InterPro" id="IPR019734">
    <property type="entry name" value="TPR_rpt"/>
</dbReference>
<evidence type="ECO:0000259" key="7">
    <source>
        <dbReference type="PROSITE" id="PS50067"/>
    </source>
</evidence>
<dbReference type="AlphaFoldDB" id="A0A8K0UKS3"/>
<dbReference type="InterPro" id="IPR036961">
    <property type="entry name" value="Kinesin_motor_dom_sf"/>
</dbReference>
<feature type="region of interest" description="Disordered" evidence="6">
    <location>
        <begin position="440"/>
        <end position="471"/>
    </location>
</feature>
<dbReference type="OrthoDB" id="3176171at2759"/>
<comment type="similarity">
    <text evidence="3 5">Belongs to the TRAFAC class myosin-kinesin ATPase superfamily. Kinesin family.</text>
</comment>
<proteinExistence type="inferred from homology"/>
<evidence type="ECO:0000256" key="5">
    <source>
        <dbReference type="RuleBase" id="RU000394"/>
    </source>
</evidence>
<dbReference type="Pfam" id="PF00225">
    <property type="entry name" value="Kinesin"/>
    <property type="match status" value="1"/>
</dbReference>
<feature type="region of interest" description="Disordered" evidence="6">
    <location>
        <begin position="556"/>
        <end position="640"/>
    </location>
</feature>
<dbReference type="GO" id="GO:0005524">
    <property type="term" value="F:ATP binding"/>
    <property type="evidence" value="ECO:0007669"/>
    <property type="project" value="UniProtKB-UniRule"/>
</dbReference>
<keyword evidence="5" id="KW-0493">Microtubule</keyword>
<dbReference type="GO" id="GO:0007018">
    <property type="term" value="P:microtubule-based movement"/>
    <property type="evidence" value="ECO:0007669"/>
    <property type="project" value="InterPro"/>
</dbReference>
<feature type="compositionally biased region" description="Basic and acidic residues" evidence="6">
    <location>
        <begin position="611"/>
        <end position="620"/>
    </location>
</feature>
<evidence type="ECO:0000256" key="4">
    <source>
        <dbReference type="PROSITE-ProRule" id="PRU00339"/>
    </source>
</evidence>
<evidence type="ECO:0000313" key="9">
    <source>
        <dbReference type="Proteomes" id="UP000813824"/>
    </source>
</evidence>
<dbReference type="GO" id="GO:0051231">
    <property type="term" value="P:spindle elongation"/>
    <property type="evidence" value="ECO:0007669"/>
    <property type="project" value="TreeGrafter"/>
</dbReference>
<evidence type="ECO:0000256" key="3">
    <source>
        <dbReference type="PROSITE-ProRule" id="PRU00283"/>
    </source>
</evidence>
<dbReference type="InterPro" id="IPR027417">
    <property type="entry name" value="P-loop_NTPase"/>
</dbReference>
<organism evidence="8 9">
    <name type="scientific">Cristinia sonorae</name>
    <dbReference type="NCBI Taxonomy" id="1940300"/>
    <lineage>
        <taxon>Eukaryota</taxon>
        <taxon>Fungi</taxon>
        <taxon>Dikarya</taxon>
        <taxon>Basidiomycota</taxon>
        <taxon>Agaricomycotina</taxon>
        <taxon>Agaricomycetes</taxon>
        <taxon>Agaricomycetidae</taxon>
        <taxon>Agaricales</taxon>
        <taxon>Pleurotineae</taxon>
        <taxon>Stephanosporaceae</taxon>
        <taxon>Cristinia</taxon>
    </lineage>
</organism>
<accession>A0A8K0UKS3</accession>
<feature type="compositionally biased region" description="Basic residues" evidence="6">
    <location>
        <begin position="563"/>
        <end position="577"/>
    </location>
</feature>
<dbReference type="PROSITE" id="PS00411">
    <property type="entry name" value="KINESIN_MOTOR_1"/>
    <property type="match status" value="1"/>
</dbReference>
<keyword evidence="3 5" id="KW-0505">Motor protein</keyword>
<dbReference type="PROSITE" id="PS50005">
    <property type="entry name" value="TPR"/>
    <property type="match status" value="1"/>
</dbReference>
<gene>
    <name evidence="8" type="ORF">BXZ70DRAFT_945006</name>
</gene>
<evidence type="ECO:0000256" key="2">
    <source>
        <dbReference type="ARBA" id="ARBA00022840"/>
    </source>
</evidence>
<name>A0A8K0UKS3_9AGAR</name>
<keyword evidence="2 3" id="KW-0067">ATP-binding</keyword>
<keyword evidence="9" id="KW-1185">Reference proteome</keyword>
<dbReference type="Gene3D" id="3.40.850.10">
    <property type="entry name" value="Kinesin motor domain"/>
    <property type="match status" value="1"/>
</dbReference>
<dbReference type="PANTHER" id="PTHR47969:SF9">
    <property type="entry name" value="KINESIN-LIKE PROTEIN"/>
    <property type="match status" value="1"/>
</dbReference>
<dbReference type="GO" id="GO:0005875">
    <property type="term" value="C:microtubule associated complex"/>
    <property type="evidence" value="ECO:0007669"/>
    <property type="project" value="TreeGrafter"/>
</dbReference>
<dbReference type="SUPFAM" id="SSF52540">
    <property type="entry name" value="P-loop containing nucleoside triphosphate hydrolases"/>
    <property type="match status" value="1"/>
</dbReference>
<evidence type="ECO:0000256" key="6">
    <source>
        <dbReference type="SAM" id="MobiDB-lite"/>
    </source>
</evidence>
<dbReference type="InterPro" id="IPR001752">
    <property type="entry name" value="Kinesin_motor_dom"/>
</dbReference>
<feature type="domain" description="Kinesin motor" evidence="7">
    <location>
        <begin position="5"/>
        <end position="321"/>
    </location>
</feature>
<dbReference type="GO" id="GO:0007052">
    <property type="term" value="P:mitotic spindle organization"/>
    <property type="evidence" value="ECO:0007669"/>
    <property type="project" value="TreeGrafter"/>
</dbReference>
<dbReference type="GO" id="GO:0008017">
    <property type="term" value="F:microtubule binding"/>
    <property type="evidence" value="ECO:0007669"/>
    <property type="project" value="InterPro"/>
</dbReference>
<dbReference type="GO" id="GO:0005874">
    <property type="term" value="C:microtubule"/>
    <property type="evidence" value="ECO:0007669"/>
    <property type="project" value="UniProtKB-KW"/>
</dbReference>
<dbReference type="InterPro" id="IPR027640">
    <property type="entry name" value="Kinesin-like_fam"/>
</dbReference>
<dbReference type="GO" id="GO:0003777">
    <property type="term" value="F:microtubule motor activity"/>
    <property type="evidence" value="ECO:0007669"/>
    <property type="project" value="InterPro"/>
</dbReference>
<dbReference type="Proteomes" id="UP000813824">
    <property type="component" value="Unassembled WGS sequence"/>
</dbReference>
<feature type="repeat" description="TPR" evidence="4">
    <location>
        <begin position="505"/>
        <end position="538"/>
    </location>
</feature>
<dbReference type="CDD" id="cd00106">
    <property type="entry name" value="KISc"/>
    <property type="match status" value="1"/>
</dbReference>
<dbReference type="PANTHER" id="PTHR47969">
    <property type="entry name" value="CHROMOSOME-ASSOCIATED KINESIN KIF4A-RELATED"/>
    <property type="match status" value="1"/>
</dbReference>
<feature type="binding site" evidence="3">
    <location>
        <begin position="89"/>
        <end position="96"/>
    </location>
    <ligand>
        <name>ATP</name>
        <dbReference type="ChEBI" id="CHEBI:30616"/>
    </ligand>
</feature>